<evidence type="ECO:0000256" key="2">
    <source>
        <dbReference type="ARBA" id="ARBA00022485"/>
    </source>
</evidence>
<keyword evidence="8" id="KW-0175">Coiled coil</keyword>
<evidence type="ECO:0000256" key="8">
    <source>
        <dbReference type="SAM" id="Coils"/>
    </source>
</evidence>
<keyword evidence="6" id="KW-0408">Iron</keyword>
<evidence type="ECO:0000256" key="7">
    <source>
        <dbReference type="ARBA" id="ARBA00023014"/>
    </source>
</evidence>
<evidence type="ECO:0000256" key="4">
    <source>
        <dbReference type="ARBA" id="ARBA00022705"/>
    </source>
</evidence>
<name>A0A8J9Z845_BRALA</name>
<keyword evidence="3" id="KW-0639">Primosome</keyword>
<feature type="coiled-coil region" evidence="8">
    <location>
        <begin position="105"/>
        <end position="132"/>
    </location>
</feature>
<dbReference type="GO" id="GO:0051539">
    <property type="term" value="F:4 iron, 4 sulfur cluster binding"/>
    <property type="evidence" value="ECO:0007669"/>
    <property type="project" value="UniProtKB-KW"/>
</dbReference>
<evidence type="ECO:0000313" key="10">
    <source>
        <dbReference type="EMBL" id="CAH1248898.1"/>
    </source>
</evidence>
<dbReference type="GO" id="GO:0005658">
    <property type="term" value="C:alpha DNA polymerase:primase complex"/>
    <property type="evidence" value="ECO:0007669"/>
    <property type="project" value="TreeGrafter"/>
</dbReference>
<evidence type="ECO:0000256" key="5">
    <source>
        <dbReference type="ARBA" id="ARBA00022723"/>
    </source>
</evidence>
<accession>A0A8J9Z845</accession>
<dbReference type="GO" id="GO:0006270">
    <property type="term" value="P:DNA replication initiation"/>
    <property type="evidence" value="ECO:0007669"/>
    <property type="project" value="TreeGrafter"/>
</dbReference>
<comment type="cofactor">
    <cofactor evidence="1">
        <name>[4Fe-4S] cluster</name>
        <dbReference type="ChEBI" id="CHEBI:49883"/>
    </cofactor>
</comment>
<dbReference type="InterPro" id="IPR058560">
    <property type="entry name" value="DNA_primase_C"/>
</dbReference>
<sequence length="714" mass="81414">MTFYISPPKGNVSLQRLQSSCCQRVAFLKEVFARGRDLSKLSELTFLCNTVERSDCLIEGSRIDQASHFTLRLACCQDAVMSHFLLEAETTLFWYRFSCMAKKQLLHLFHKIRKYEKKLRDQQAEIGKSNRDLQTEKRFQVLLEVVTSLSRNGSKWEKMIQSYLHCTDSHLPEVRVNPADYRTDLTTQYCTLHCHARGTETTSLDLEKRTQRDTHHGASEEMTFLKVPFQYALQLISLRRVCVHKGFAYVHCIYLPDVVANIFEECLRIGIELARKVVLSLSDPRMQEMFRLLRLQFFEDGCRGDEGVVFDTISPHEVDRLVDFFPPCMAHLHRTLRHKHRLKHFSRLQYTLFLKDLGLPVQEAVDFWQQEYSKPACRDGCTHHWARDGRRYTYNIRHLYGLEGSRINYRSHCCQGILERILQPGEEGGCPFRHFDQKHLQQLLAAEGADTAAQNRLVSMVTNQKPQEACQVYLLYKMQTTLLKGTGDLQRCAPLTRCPPSHVDLGIMESSRHPSSTGDTLSDAIISTRLITTSSCSNCGNLLDKNSSNGIVSPTGSVDLIHDACLPPPAKQSRLRDVHTNISDLQLTGETDHKCEELIDKRASFEYGSEKHGVGKDKETPVLTYHHEQGNATKDAGIETCQECGRVMSDCDAGLSGQEQCNVHAVCSDAPRTDSNFTSGCILRSGRIRKPLDFTRALLRLLERRKDQSTCEMV</sequence>
<dbReference type="EMBL" id="OV696702">
    <property type="protein sequence ID" value="CAH1248898.1"/>
    <property type="molecule type" value="Genomic_DNA"/>
</dbReference>
<dbReference type="PANTHER" id="PTHR10537">
    <property type="entry name" value="DNA PRIMASE LARGE SUBUNIT"/>
    <property type="match status" value="1"/>
</dbReference>
<keyword evidence="2" id="KW-0004">4Fe-4S</keyword>
<keyword evidence="7" id="KW-0411">Iron-sulfur</keyword>
<keyword evidence="5" id="KW-0479">Metal-binding</keyword>
<dbReference type="InterPro" id="IPR007238">
    <property type="entry name" value="DNA_primase_lsu_euk/arc"/>
</dbReference>
<evidence type="ECO:0000313" key="11">
    <source>
        <dbReference type="Proteomes" id="UP000838412"/>
    </source>
</evidence>
<organism evidence="10 11">
    <name type="scientific">Branchiostoma lanceolatum</name>
    <name type="common">Common lancelet</name>
    <name type="synonym">Amphioxus lanceolatum</name>
    <dbReference type="NCBI Taxonomy" id="7740"/>
    <lineage>
        <taxon>Eukaryota</taxon>
        <taxon>Metazoa</taxon>
        <taxon>Chordata</taxon>
        <taxon>Cephalochordata</taxon>
        <taxon>Leptocardii</taxon>
        <taxon>Amphioxiformes</taxon>
        <taxon>Branchiostomatidae</taxon>
        <taxon>Branchiostoma</taxon>
    </lineage>
</organism>
<gene>
    <name evidence="10" type="primary">PRIM2</name>
    <name evidence="10" type="ORF">BLAG_LOCUS10181</name>
</gene>
<dbReference type="PANTHER" id="PTHR10537:SF4">
    <property type="entry name" value="DNA PRIMASE LARGE SUBUNIT"/>
    <property type="match status" value="1"/>
</dbReference>
<dbReference type="Pfam" id="PF26466">
    <property type="entry name" value="DNA_primase_lrg_N"/>
    <property type="match status" value="1"/>
</dbReference>
<dbReference type="GO" id="GO:0006269">
    <property type="term" value="P:DNA replication, synthesis of primer"/>
    <property type="evidence" value="ECO:0007669"/>
    <property type="project" value="UniProtKB-KW"/>
</dbReference>
<evidence type="ECO:0000256" key="6">
    <source>
        <dbReference type="ARBA" id="ARBA00023004"/>
    </source>
</evidence>
<proteinExistence type="predicted"/>
<dbReference type="OrthoDB" id="421393at2759"/>
<keyword evidence="11" id="KW-1185">Reference proteome</keyword>
<feature type="domain" description="DNA primase large subunit C-terminal" evidence="9">
    <location>
        <begin position="324"/>
        <end position="475"/>
    </location>
</feature>
<dbReference type="Gene3D" id="1.20.930.80">
    <property type="match status" value="1"/>
</dbReference>
<evidence type="ECO:0000256" key="1">
    <source>
        <dbReference type="ARBA" id="ARBA00001966"/>
    </source>
</evidence>
<reference evidence="10" key="1">
    <citation type="submission" date="2022-01" db="EMBL/GenBank/DDBJ databases">
        <authorList>
            <person name="Braso-Vives M."/>
        </authorList>
    </citation>
    <scope>NUCLEOTIDE SEQUENCE</scope>
</reference>
<dbReference type="Pfam" id="PF04104">
    <property type="entry name" value="DNA_primase_lrg"/>
    <property type="match status" value="1"/>
</dbReference>
<keyword evidence="4" id="KW-0235">DNA replication</keyword>
<evidence type="ECO:0000256" key="3">
    <source>
        <dbReference type="ARBA" id="ARBA00022515"/>
    </source>
</evidence>
<dbReference type="AlphaFoldDB" id="A0A8J9Z845"/>
<evidence type="ECO:0000259" key="9">
    <source>
        <dbReference type="Pfam" id="PF04104"/>
    </source>
</evidence>
<dbReference type="Proteomes" id="UP000838412">
    <property type="component" value="Chromosome 17"/>
</dbReference>
<dbReference type="GO" id="GO:0046872">
    <property type="term" value="F:metal ion binding"/>
    <property type="evidence" value="ECO:0007669"/>
    <property type="project" value="UniProtKB-KW"/>
</dbReference>
<protein>
    <submittedName>
        <fullName evidence="10">PRIM2 protein</fullName>
    </submittedName>
</protein>